<organism evidence="2 3">
    <name type="scientific">Brevibacterium yomogidense</name>
    <dbReference type="NCBI Taxonomy" id="946573"/>
    <lineage>
        <taxon>Bacteria</taxon>
        <taxon>Bacillati</taxon>
        <taxon>Actinomycetota</taxon>
        <taxon>Actinomycetes</taxon>
        <taxon>Micrococcales</taxon>
        <taxon>Brevibacteriaceae</taxon>
        <taxon>Brevibacterium</taxon>
    </lineage>
</organism>
<evidence type="ECO:0000256" key="1">
    <source>
        <dbReference type="SAM" id="Phobius"/>
    </source>
</evidence>
<keyword evidence="1" id="KW-0812">Transmembrane</keyword>
<sequence length="463" mass="46189">MYASLLVGVVVGLPLMRGAAQGLGQPSVLPFLEDPPVGALPVGFSAAIAAAALVGGTAGPAVLTPFLTVHLGGNHLSRARTLLRPFLRSAVLLVSMCLVAAGTSAWTLWNAGAVDVASAVLLVLIAGCAAWIVSVVWLAGQACTARTRAVLVLAAVVAGAATSVPPVSLFPVLWSTSAVGAAFWVVCALVSSLLVPRLLVRLRGDGLLNHARRRDLAAAAGRAGEVGHALSTFRPLPRVGRRMNAVAARAPFIVTIVRKDIVGALRTPVRGAVGAAGVVAAAVLVVLSFALPAGVMWVAAAAAAVIGFASLGVVSDGFRHAAAGAGRPPLHGVSTARLMASHGALPALLVVLAAAVGAGVAAVAGVPAGAVLGALASLALVGLVRACDSARGPLPVRLLTPVQSPVGDFAGAVVVLWQVEAVVVALSITVGLTYAVSASLWALVSVPLLATALVLRTGKRLRS</sequence>
<reference evidence="3" key="1">
    <citation type="submission" date="2017-02" db="EMBL/GenBank/DDBJ databases">
        <authorList>
            <person name="Dridi B."/>
        </authorList>
    </citation>
    <scope>NUCLEOTIDE SEQUENCE [LARGE SCALE GENOMIC DNA]</scope>
    <source>
        <strain evidence="3">B Co 03.10</strain>
    </source>
</reference>
<gene>
    <name evidence="2" type="ORF">FM105_05350</name>
</gene>
<feature type="transmembrane region" description="Helical" evidence="1">
    <location>
        <begin position="370"/>
        <end position="388"/>
    </location>
</feature>
<accession>A0A1X6XA06</accession>
<feature type="transmembrane region" description="Helical" evidence="1">
    <location>
        <begin position="46"/>
        <end position="69"/>
    </location>
</feature>
<name>A0A1X6XA06_9MICO</name>
<proteinExistence type="predicted"/>
<protein>
    <submittedName>
        <fullName evidence="2">Putative integral membrane protein</fullName>
    </submittedName>
</protein>
<keyword evidence="1" id="KW-0472">Membrane</keyword>
<feature type="transmembrane region" description="Helical" evidence="1">
    <location>
        <begin position="344"/>
        <end position="364"/>
    </location>
</feature>
<keyword evidence="1" id="KW-1133">Transmembrane helix</keyword>
<evidence type="ECO:0000313" key="2">
    <source>
        <dbReference type="EMBL" id="SLM96081.1"/>
    </source>
</evidence>
<dbReference type="AlphaFoldDB" id="A0A1X6XA06"/>
<feature type="transmembrane region" description="Helical" evidence="1">
    <location>
        <begin position="116"/>
        <end position="138"/>
    </location>
</feature>
<evidence type="ECO:0000313" key="3">
    <source>
        <dbReference type="Proteomes" id="UP000196581"/>
    </source>
</evidence>
<feature type="transmembrane region" description="Helical" evidence="1">
    <location>
        <begin position="409"/>
        <end position="428"/>
    </location>
</feature>
<feature type="transmembrane region" description="Helical" evidence="1">
    <location>
        <begin position="150"/>
        <end position="174"/>
    </location>
</feature>
<feature type="transmembrane region" description="Helical" evidence="1">
    <location>
        <begin position="434"/>
        <end position="455"/>
    </location>
</feature>
<feature type="transmembrane region" description="Helical" evidence="1">
    <location>
        <begin position="295"/>
        <end position="314"/>
    </location>
</feature>
<feature type="transmembrane region" description="Helical" evidence="1">
    <location>
        <begin position="180"/>
        <end position="200"/>
    </location>
</feature>
<dbReference type="EMBL" id="FWFF01000007">
    <property type="protein sequence ID" value="SLM96081.1"/>
    <property type="molecule type" value="Genomic_DNA"/>
</dbReference>
<dbReference type="Proteomes" id="UP000196581">
    <property type="component" value="Unassembled WGS sequence"/>
</dbReference>
<feature type="transmembrane region" description="Helical" evidence="1">
    <location>
        <begin position="268"/>
        <end position="289"/>
    </location>
</feature>
<keyword evidence="3" id="KW-1185">Reference proteome</keyword>
<feature type="transmembrane region" description="Helical" evidence="1">
    <location>
        <begin position="90"/>
        <end position="110"/>
    </location>
</feature>